<proteinExistence type="predicted"/>
<feature type="transmembrane region" description="Helical" evidence="1">
    <location>
        <begin position="248"/>
        <end position="268"/>
    </location>
</feature>
<comment type="caution">
    <text evidence="2">The sequence shown here is derived from an EMBL/GenBank/DDBJ whole genome shotgun (WGS) entry which is preliminary data.</text>
</comment>
<evidence type="ECO:0000256" key="1">
    <source>
        <dbReference type="SAM" id="Phobius"/>
    </source>
</evidence>
<keyword evidence="1" id="KW-0812">Transmembrane</keyword>
<sequence length="273" mass="30447">MFTPFGTLASNQTAAWHPEPRERGTFSILSSCVTTLVLCVWTAVHLNIPKTGKEHLQKYRKAGWLVLGLLAPELVAWNAWEQYRKASRITQKVYQTYPRTPTSTWYRRAWQYLTQALSFRIPLDPVIDQEMSLESASSPPLRRHCWTLTHGFYAAMGGFAIQAENLGFGHPEEMTTLVLDEAGLLYLLDKLPEVFPDLPESEILDKSKTSTLAKSIHVALINLFGGQKDALPPPPTWPNLEFYGRPGVSISALASIALASIALASIALERAKK</sequence>
<dbReference type="AlphaFoldDB" id="A0A4S9DEB2"/>
<evidence type="ECO:0000313" key="2">
    <source>
        <dbReference type="EMBL" id="THX18187.1"/>
    </source>
</evidence>
<protein>
    <submittedName>
        <fullName evidence="2">Uncharacterized protein</fullName>
    </submittedName>
</protein>
<name>A0A4S9DEB2_AURPU</name>
<dbReference type="EMBL" id="QZAS01000001">
    <property type="protein sequence ID" value="THX18187.1"/>
    <property type="molecule type" value="Genomic_DNA"/>
</dbReference>
<gene>
    <name evidence="2" type="ORF">D6D13_00259</name>
</gene>
<accession>A0A4S9DEB2</accession>
<reference evidence="2" key="1">
    <citation type="submission" date="2018-10" db="EMBL/GenBank/DDBJ databases">
        <title>Fifty Aureobasidium pullulans genomes reveal a recombining polyextremotolerant generalist.</title>
        <authorList>
            <person name="Gostincar C."/>
            <person name="Turk M."/>
            <person name="Zajc J."/>
            <person name="Gunde-Cimerman N."/>
        </authorList>
    </citation>
    <scope>NUCLEOTIDE SEQUENCE [LARGE SCALE GENOMIC DNA]</scope>
    <source>
        <strain evidence="2">EXF-10085</strain>
    </source>
</reference>
<dbReference type="PANTHER" id="PTHR35043">
    <property type="entry name" value="TRANSCRIPTION FACTOR DOMAIN-CONTAINING PROTEIN"/>
    <property type="match status" value="1"/>
</dbReference>
<dbReference type="PANTHER" id="PTHR35043:SF9">
    <property type="match status" value="1"/>
</dbReference>
<keyword evidence="1" id="KW-0472">Membrane</keyword>
<organism evidence="2">
    <name type="scientific">Aureobasidium pullulans</name>
    <name type="common">Black yeast</name>
    <name type="synonym">Pullularia pullulans</name>
    <dbReference type="NCBI Taxonomy" id="5580"/>
    <lineage>
        <taxon>Eukaryota</taxon>
        <taxon>Fungi</taxon>
        <taxon>Dikarya</taxon>
        <taxon>Ascomycota</taxon>
        <taxon>Pezizomycotina</taxon>
        <taxon>Dothideomycetes</taxon>
        <taxon>Dothideomycetidae</taxon>
        <taxon>Dothideales</taxon>
        <taxon>Saccotheciaceae</taxon>
        <taxon>Aureobasidium</taxon>
    </lineage>
</organism>
<keyword evidence="1" id="KW-1133">Transmembrane helix</keyword>